<dbReference type="Pfam" id="PF00188">
    <property type="entry name" value="CAP"/>
    <property type="match status" value="1"/>
</dbReference>
<dbReference type="InterPro" id="IPR001283">
    <property type="entry name" value="CRISP-related"/>
</dbReference>
<proteinExistence type="inferred from homology"/>
<dbReference type="InterPro" id="IPR014044">
    <property type="entry name" value="CAP_dom"/>
</dbReference>
<name>A0A9L0J312_EQUAS</name>
<reference evidence="13 14" key="1">
    <citation type="journal article" date="2020" name="Nat. Commun.">
        <title>Donkey genomes provide new insights into domestication and selection for coat color.</title>
        <authorList>
            <person name="Wang"/>
            <person name="C."/>
            <person name="Li"/>
            <person name="H."/>
            <person name="Guo"/>
            <person name="Y."/>
            <person name="Huang"/>
            <person name="J."/>
            <person name="Sun"/>
            <person name="Y."/>
            <person name="Min"/>
            <person name="J."/>
            <person name="Wang"/>
            <person name="J."/>
            <person name="Fang"/>
            <person name="X."/>
            <person name="Zhao"/>
            <person name="Z."/>
            <person name="Wang"/>
            <person name="S."/>
            <person name="Zhang"/>
            <person name="Y."/>
            <person name="Liu"/>
            <person name="Q."/>
            <person name="Jiang"/>
            <person name="Q."/>
            <person name="Wang"/>
            <person name="X."/>
            <person name="Guo"/>
            <person name="Y."/>
            <person name="Yang"/>
            <person name="C."/>
            <person name="Wang"/>
            <person name="Y."/>
            <person name="Tian"/>
            <person name="F."/>
            <person name="Zhuang"/>
            <person name="G."/>
            <person name="Fan"/>
            <person name="Y."/>
            <person name="Gao"/>
            <person name="Q."/>
            <person name="Li"/>
            <person name="Y."/>
            <person name="Ju"/>
            <person name="Z."/>
            <person name="Li"/>
            <person name="J."/>
            <person name="Li"/>
            <person name="R."/>
            <person name="Hou"/>
            <person name="M."/>
            <person name="Yang"/>
            <person name="G."/>
            <person name="Liu"/>
            <person name="G."/>
            <person name="Liu"/>
            <person name="W."/>
            <person name="Guo"/>
            <person name="J."/>
            <person name="Pan"/>
            <person name="S."/>
            <person name="Fan"/>
            <person name="G."/>
            <person name="Zhang"/>
            <person name="W."/>
            <person name="Zhang"/>
            <person name="R."/>
            <person name="Yu"/>
            <person name="J."/>
            <person name="Zhang"/>
            <person name="X."/>
            <person name="Yin"/>
            <person name="Q."/>
            <person name="Ji"/>
            <person name="C."/>
            <person name="Jin"/>
            <person name="Y."/>
            <person name="Yue"/>
            <person name="G."/>
            <person name="Liu"/>
            <person name="M."/>
            <person name="Xu"/>
            <person name="J."/>
            <person name="Liu"/>
            <person name="S."/>
            <person name="Jordana"/>
            <person name="J."/>
            <person name="Noce"/>
            <person name="A."/>
            <person name="Amills"/>
            <person name="M."/>
            <person name="Wu"/>
            <person name="D.D."/>
            <person name="Li"/>
            <person name="S."/>
            <person name="Zhou"/>
            <person name="X. and Zhong"/>
            <person name="J."/>
        </authorList>
    </citation>
    <scope>NUCLEOTIDE SEQUENCE [LARGE SCALE GENOMIC DNA]</scope>
</reference>
<comment type="subcellular location">
    <subcellularLocation>
        <location evidence="7">Golgi apparatus membrane</location>
        <topology evidence="7">Lipid-anchor</topology>
    </subcellularLocation>
</comment>
<dbReference type="SMART" id="SM00198">
    <property type="entry name" value="SCP"/>
    <property type="match status" value="1"/>
</dbReference>
<keyword evidence="2" id="KW-0519">Myristate</keyword>
<dbReference type="PRINTS" id="PR00837">
    <property type="entry name" value="V5TPXLIKE"/>
</dbReference>
<evidence type="ECO:0000259" key="12">
    <source>
        <dbReference type="SMART" id="SM00198"/>
    </source>
</evidence>
<keyword evidence="4" id="KW-0175">Coiled coil</keyword>
<evidence type="ECO:0000313" key="14">
    <source>
        <dbReference type="Proteomes" id="UP000694387"/>
    </source>
</evidence>
<evidence type="ECO:0000256" key="6">
    <source>
        <dbReference type="ARBA" id="ARBA00023288"/>
    </source>
</evidence>
<evidence type="ECO:0000313" key="13">
    <source>
        <dbReference type="Ensembl" id="ENSEASP00005047656.1"/>
    </source>
</evidence>
<feature type="domain" description="SCP" evidence="12">
    <location>
        <begin position="130"/>
        <end position="321"/>
    </location>
</feature>
<reference evidence="13" key="3">
    <citation type="submission" date="2025-09" db="UniProtKB">
        <authorList>
            <consortium name="Ensembl"/>
        </authorList>
    </citation>
    <scope>IDENTIFICATION</scope>
</reference>
<reference evidence="13" key="2">
    <citation type="submission" date="2025-08" db="UniProtKB">
        <authorList>
            <consortium name="Ensembl"/>
        </authorList>
    </citation>
    <scope>IDENTIFICATION</scope>
</reference>
<evidence type="ECO:0000256" key="4">
    <source>
        <dbReference type="ARBA" id="ARBA00023054"/>
    </source>
</evidence>
<dbReference type="AlphaFoldDB" id="A0A9L0J312"/>
<evidence type="ECO:0000256" key="1">
    <source>
        <dbReference type="ARBA" id="ARBA00009923"/>
    </source>
</evidence>
<evidence type="ECO:0000256" key="11">
    <source>
        <dbReference type="SAM" id="MobiDB-lite"/>
    </source>
</evidence>
<feature type="compositionally biased region" description="Gly residues" evidence="11">
    <location>
        <begin position="45"/>
        <end position="55"/>
    </location>
</feature>
<dbReference type="PANTHER" id="PTHR10334">
    <property type="entry name" value="CYSTEINE-RICH SECRETORY PROTEIN-RELATED"/>
    <property type="match status" value="1"/>
</dbReference>
<dbReference type="InterPro" id="IPR018244">
    <property type="entry name" value="Allrgn_V5/Tpx1_CS"/>
</dbReference>
<dbReference type="InterPro" id="IPR034113">
    <property type="entry name" value="SCP_GAPR1-like"/>
</dbReference>
<evidence type="ECO:0000256" key="9">
    <source>
        <dbReference type="ARBA" id="ARBA00069728"/>
    </source>
</evidence>
<feature type="compositionally biased region" description="Low complexity" evidence="11">
    <location>
        <begin position="56"/>
        <end position="65"/>
    </location>
</feature>
<organism evidence="13 14">
    <name type="scientific">Equus asinus</name>
    <name type="common">Donkey</name>
    <name type="synonym">Equus africanus asinus</name>
    <dbReference type="NCBI Taxonomy" id="9793"/>
    <lineage>
        <taxon>Eukaryota</taxon>
        <taxon>Metazoa</taxon>
        <taxon>Chordata</taxon>
        <taxon>Craniata</taxon>
        <taxon>Vertebrata</taxon>
        <taxon>Euteleostomi</taxon>
        <taxon>Mammalia</taxon>
        <taxon>Eutheria</taxon>
        <taxon>Laurasiatheria</taxon>
        <taxon>Perissodactyla</taxon>
        <taxon>Equidae</taxon>
        <taxon>Equus</taxon>
    </lineage>
</organism>
<comment type="similarity">
    <text evidence="1">Belongs to the CRISP family.</text>
</comment>
<comment type="subunit">
    <text evidence="8">Homodimer. Interacts with CAV1.</text>
</comment>
<evidence type="ECO:0000256" key="3">
    <source>
        <dbReference type="ARBA" id="ARBA00023034"/>
    </source>
</evidence>
<dbReference type="Gene3D" id="3.40.33.10">
    <property type="entry name" value="CAP"/>
    <property type="match status" value="2"/>
</dbReference>
<dbReference type="GO" id="GO:0005576">
    <property type="term" value="C:extracellular region"/>
    <property type="evidence" value="ECO:0007669"/>
    <property type="project" value="InterPro"/>
</dbReference>
<keyword evidence="3" id="KW-0333">Golgi apparatus</keyword>
<evidence type="ECO:0000256" key="7">
    <source>
        <dbReference type="ARBA" id="ARBA00037794"/>
    </source>
</evidence>
<keyword evidence="5" id="KW-0472">Membrane</keyword>
<dbReference type="GO" id="GO:0000139">
    <property type="term" value="C:Golgi membrane"/>
    <property type="evidence" value="ECO:0007669"/>
    <property type="project" value="UniProtKB-SubCell"/>
</dbReference>
<dbReference type="Ensembl" id="ENSEAST00005039007.1">
    <property type="protein sequence ID" value="ENSEASP00005047656.1"/>
    <property type="gene ID" value="ENSEASG00005028596.1"/>
</dbReference>
<dbReference type="GeneTree" id="ENSGT00390000020276"/>
<gene>
    <name evidence="13" type="primary">GLIPR2</name>
</gene>
<dbReference type="SUPFAM" id="SSF55797">
    <property type="entry name" value="PR-1-like"/>
    <property type="match status" value="2"/>
</dbReference>
<evidence type="ECO:0000256" key="10">
    <source>
        <dbReference type="ARBA" id="ARBA00075475"/>
    </source>
</evidence>
<evidence type="ECO:0000256" key="5">
    <source>
        <dbReference type="ARBA" id="ARBA00023136"/>
    </source>
</evidence>
<dbReference type="FunFam" id="3.40.33.10:FF:000015">
    <property type="entry name" value="Golgi-associated plant pathogenesis-related protein 1"/>
    <property type="match status" value="1"/>
</dbReference>
<keyword evidence="14" id="KW-1185">Reference proteome</keyword>
<keyword evidence="6" id="KW-0449">Lipoprotein</keyword>
<dbReference type="CDD" id="cd05382">
    <property type="entry name" value="CAP_GAPR1-like"/>
    <property type="match status" value="1"/>
</dbReference>
<evidence type="ECO:0000256" key="8">
    <source>
        <dbReference type="ARBA" id="ARBA00063947"/>
    </source>
</evidence>
<dbReference type="Proteomes" id="UP000694387">
    <property type="component" value="Chromosome 10"/>
</dbReference>
<dbReference type="PROSITE" id="PS01009">
    <property type="entry name" value="CRISP_1"/>
    <property type="match status" value="1"/>
</dbReference>
<sequence>MHPSPPPAIRVPRGDRSGRRSGRSRFPARTREPWAVAGVPSRGKSSGGGRGGARGPGRLLQAAGGVAPGASACSGRGLIRRGPGGAGEGLRPPAPPRLAGGAGTTGERGAAGAAAAGACERAMGKSASKQFNDEVLKAHNEYRRQHGVPPLKLCKKLNREAQHLLLCKLGLLGLRRDADATLLMASGSPGREGSPAPQWRVHTLGLPGAMPALRSSVASGRYSEALASTRILKHSPESSRGQCGENLAWASYDQTGKEVADRWYSEIKNYNFQQPGFTSGTGHFTAMVWKNTKKMGVGKASASDGSSFVVARYFPAGNVVNQGFFEENVLPPKK</sequence>
<evidence type="ECO:0000256" key="2">
    <source>
        <dbReference type="ARBA" id="ARBA00022707"/>
    </source>
</evidence>
<protein>
    <recommendedName>
        <fullName evidence="9">Golgi-associated plant pathogenesis-related protein 1</fullName>
    </recommendedName>
    <alternativeName>
        <fullName evidence="10">Glioma pathogenesis-related protein 2</fullName>
    </alternativeName>
</protein>
<feature type="region of interest" description="Disordered" evidence="11">
    <location>
        <begin position="1"/>
        <end position="109"/>
    </location>
</feature>
<dbReference type="InterPro" id="IPR035940">
    <property type="entry name" value="CAP_sf"/>
</dbReference>
<feature type="compositionally biased region" description="Basic residues" evidence="11">
    <location>
        <begin position="19"/>
        <end position="28"/>
    </location>
</feature>
<accession>A0A9L0J312</accession>